<evidence type="ECO:0000259" key="13">
    <source>
        <dbReference type="Pfam" id="PF01288"/>
    </source>
</evidence>
<evidence type="ECO:0000256" key="8">
    <source>
        <dbReference type="ARBA" id="ARBA00022840"/>
    </source>
</evidence>
<evidence type="ECO:0000256" key="3">
    <source>
        <dbReference type="ARBA" id="ARBA00013253"/>
    </source>
</evidence>
<keyword evidence="7 15" id="KW-0418">Kinase</keyword>
<dbReference type="CDD" id="cd00483">
    <property type="entry name" value="HPPK"/>
    <property type="match status" value="1"/>
</dbReference>
<dbReference type="PANTHER" id="PTHR43071:SF1">
    <property type="entry name" value="2-AMINO-4-HYDROXY-6-HYDROXYMETHYLDIHYDROPTERIDINE PYROPHOSPHOKINASE"/>
    <property type="match status" value="1"/>
</dbReference>
<organism evidence="15 16">
    <name type="scientific">Aequorivita ciconiae</name>
    <dbReference type="NCBI Taxonomy" id="2494375"/>
    <lineage>
        <taxon>Bacteria</taxon>
        <taxon>Pseudomonadati</taxon>
        <taxon>Bacteroidota</taxon>
        <taxon>Flavobacteriia</taxon>
        <taxon>Flavobacteriales</taxon>
        <taxon>Flavobacteriaceae</taxon>
        <taxon>Aequorivita</taxon>
    </lineage>
</organism>
<protein>
    <recommendedName>
        <fullName evidence="4">2-amino-4-hydroxy-6-hydroxymethyldihydropteridine pyrophosphokinase</fullName>
        <ecNumber evidence="3">2.7.6.3</ecNumber>
    </recommendedName>
    <alternativeName>
        <fullName evidence="11">6-hydroxymethyl-7,8-dihydropterin pyrophosphokinase</fullName>
    </alternativeName>
    <alternativeName>
        <fullName evidence="12">7,8-dihydro-6-hydroxymethylpterin-pyrophosphokinase</fullName>
    </alternativeName>
</protein>
<keyword evidence="9" id="KW-0289">Folate biosynthesis</keyword>
<evidence type="ECO:0000256" key="12">
    <source>
        <dbReference type="ARBA" id="ARBA00033413"/>
    </source>
</evidence>
<sequence length="378" mass="43803">MKTEPKPYKIYLSLGSNMGNRFSNLQKAVDCLFQEVGTILKISPIYETPAMGFDGEAFLNCAMLMRTSLKPLKLLKTVLQIEKHLGRQSKKSSGYNSRPIDIDIIFIDDQIIASEKLVVPHPRMTDRKFVLQPLVDIDANFIHPSLGRTIVDLLEANTDESEISKQEKWLKNPIQDYNISQFRYIAIEGNIGAGKTSLATKIAEDFNSKLILERFKDNPFLPKFYKDAARYAFPLEMSFLADRYQQLVDDITQFDLFKESVIADYDVNKSLIFAGITLPEEEFVLYRKLFQLMHKELPRPDVYVYLYQNMDRLLENIKKRGRDYEKSIPEEYLEKLNSGYLEFIKSQPSDTVKIIDITEMDFISNRSDYLTILDMILS</sequence>
<dbReference type="GO" id="GO:0005524">
    <property type="term" value="F:ATP binding"/>
    <property type="evidence" value="ECO:0007669"/>
    <property type="project" value="UniProtKB-KW"/>
</dbReference>
<dbReference type="Gene3D" id="3.40.50.300">
    <property type="entry name" value="P-loop containing nucleotide triphosphate hydrolases"/>
    <property type="match status" value="1"/>
</dbReference>
<evidence type="ECO:0000256" key="10">
    <source>
        <dbReference type="ARBA" id="ARBA00029409"/>
    </source>
</evidence>
<dbReference type="CDD" id="cd01673">
    <property type="entry name" value="dNK"/>
    <property type="match status" value="1"/>
</dbReference>
<dbReference type="EMBL" id="CP034951">
    <property type="protein sequence ID" value="QAA81899.1"/>
    <property type="molecule type" value="Genomic_DNA"/>
</dbReference>
<name>A0A410G3T4_9FLAO</name>
<feature type="domain" description="Deoxynucleoside kinase" evidence="14">
    <location>
        <begin position="185"/>
        <end position="374"/>
    </location>
</feature>
<evidence type="ECO:0000256" key="5">
    <source>
        <dbReference type="ARBA" id="ARBA00022679"/>
    </source>
</evidence>
<dbReference type="NCBIfam" id="TIGR01498">
    <property type="entry name" value="folK"/>
    <property type="match status" value="1"/>
</dbReference>
<evidence type="ECO:0000256" key="11">
    <source>
        <dbReference type="ARBA" id="ARBA00029766"/>
    </source>
</evidence>
<dbReference type="KEGG" id="aev:EI546_09265"/>
<proteinExistence type="inferred from homology"/>
<dbReference type="Pfam" id="PF01712">
    <property type="entry name" value="dNK"/>
    <property type="match status" value="1"/>
</dbReference>
<keyword evidence="16" id="KW-1185">Reference proteome</keyword>
<evidence type="ECO:0000313" key="15">
    <source>
        <dbReference type="EMBL" id="QAA81899.1"/>
    </source>
</evidence>
<accession>A0A410G3T4</accession>
<evidence type="ECO:0000256" key="1">
    <source>
        <dbReference type="ARBA" id="ARBA00005051"/>
    </source>
</evidence>
<dbReference type="OrthoDB" id="9776634at2"/>
<comment type="function">
    <text evidence="10">Catalyzes the transfer of pyrophosphate from adenosine triphosphate (ATP) to 6-hydroxymethyl-7,8-dihydropterin, an enzymatic step in folate biosynthesis pathway.</text>
</comment>
<comment type="pathway">
    <text evidence="1">Cofactor biosynthesis; tetrahydrofolate biosynthesis; 2-amino-4-hydroxy-6-hydroxymethyl-7,8-dihydropteridine diphosphate from 7,8-dihydroneopterin triphosphate: step 4/4.</text>
</comment>
<evidence type="ECO:0000256" key="9">
    <source>
        <dbReference type="ARBA" id="ARBA00022909"/>
    </source>
</evidence>
<evidence type="ECO:0000256" key="6">
    <source>
        <dbReference type="ARBA" id="ARBA00022741"/>
    </source>
</evidence>
<dbReference type="GO" id="GO:0016301">
    <property type="term" value="F:kinase activity"/>
    <property type="evidence" value="ECO:0007669"/>
    <property type="project" value="UniProtKB-KW"/>
</dbReference>
<dbReference type="SUPFAM" id="SSF55083">
    <property type="entry name" value="6-hydroxymethyl-7,8-dihydropterin pyrophosphokinase, HPPK"/>
    <property type="match status" value="1"/>
</dbReference>
<dbReference type="SUPFAM" id="SSF52540">
    <property type="entry name" value="P-loop containing nucleoside triphosphate hydrolases"/>
    <property type="match status" value="1"/>
</dbReference>
<evidence type="ECO:0000313" key="16">
    <source>
        <dbReference type="Proteomes" id="UP000285517"/>
    </source>
</evidence>
<dbReference type="EC" id="2.7.6.3" evidence="3"/>
<dbReference type="GO" id="GO:0046656">
    <property type="term" value="P:folic acid biosynthetic process"/>
    <property type="evidence" value="ECO:0007669"/>
    <property type="project" value="UniProtKB-KW"/>
</dbReference>
<dbReference type="AlphaFoldDB" id="A0A410G3T4"/>
<dbReference type="RefSeq" id="WP_128250280.1">
    <property type="nucleotide sequence ID" value="NZ_CP034951.1"/>
</dbReference>
<keyword evidence="6" id="KW-0547">Nucleotide-binding</keyword>
<dbReference type="InterPro" id="IPR031314">
    <property type="entry name" value="DNK_dom"/>
</dbReference>
<evidence type="ECO:0000256" key="7">
    <source>
        <dbReference type="ARBA" id="ARBA00022777"/>
    </source>
</evidence>
<dbReference type="InterPro" id="IPR027417">
    <property type="entry name" value="P-loop_NTPase"/>
</dbReference>
<dbReference type="InterPro" id="IPR035907">
    <property type="entry name" value="Hppk_sf"/>
</dbReference>
<keyword evidence="5 15" id="KW-0808">Transferase</keyword>
<gene>
    <name evidence="15" type="primary">folK</name>
    <name evidence="15" type="ORF">EI546_09265</name>
</gene>
<evidence type="ECO:0000256" key="2">
    <source>
        <dbReference type="ARBA" id="ARBA00005810"/>
    </source>
</evidence>
<reference evidence="15 16" key="1">
    <citation type="submission" date="2019-01" db="EMBL/GenBank/DDBJ databases">
        <title>Complete genome sequencing of Aequorivita sp. H23M31.</title>
        <authorList>
            <person name="Bae J.-W."/>
        </authorList>
    </citation>
    <scope>NUCLEOTIDE SEQUENCE [LARGE SCALE GENOMIC DNA]</scope>
    <source>
        <strain evidence="15 16">H23M31</strain>
    </source>
</reference>
<evidence type="ECO:0000259" key="14">
    <source>
        <dbReference type="Pfam" id="PF01712"/>
    </source>
</evidence>
<dbReference type="PANTHER" id="PTHR43071">
    <property type="entry name" value="2-AMINO-4-HYDROXY-6-HYDROXYMETHYLDIHYDROPTERIDINE PYROPHOSPHOKINASE"/>
    <property type="match status" value="1"/>
</dbReference>
<evidence type="ECO:0000256" key="4">
    <source>
        <dbReference type="ARBA" id="ARBA00016218"/>
    </source>
</evidence>
<comment type="similarity">
    <text evidence="2">Belongs to the HPPK family.</text>
</comment>
<dbReference type="Proteomes" id="UP000285517">
    <property type="component" value="Chromosome"/>
</dbReference>
<dbReference type="GO" id="GO:0003848">
    <property type="term" value="F:2-amino-4-hydroxy-6-hydroxymethyldihydropteridine diphosphokinase activity"/>
    <property type="evidence" value="ECO:0007669"/>
    <property type="project" value="UniProtKB-EC"/>
</dbReference>
<feature type="domain" description="7,8-dihydro-6-hydroxymethylpterin-pyrophosphokinase" evidence="13">
    <location>
        <begin position="11"/>
        <end position="138"/>
    </location>
</feature>
<dbReference type="Pfam" id="PF01288">
    <property type="entry name" value="HPPK"/>
    <property type="match status" value="1"/>
</dbReference>
<dbReference type="Gene3D" id="3.30.70.560">
    <property type="entry name" value="7,8-Dihydro-6-hydroxymethylpterin-pyrophosphokinase HPPK"/>
    <property type="match status" value="1"/>
</dbReference>
<dbReference type="InterPro" id="IPR000550">
    <property type="entry name" value="Hppk"/>
</dbReference>
<dbReference type="UniPathway" id="UPA00077">
    <property type="reaction ID" value="UER00155"/>
</dbReference>
<keyword evidence="8" id="KW-0067">ATP-binding</keyword>
<dbReference type="GO" id="GO:0046654">
    <property type="term" value="P:tetrahydrofolate biosynthetic process"/>
    <property type="evidence" value="ECO:0007669"/>
    <property type="project" value="UniProtKB-UniPathway"/>
</dbReference>